<evidence type="ECO:0000256" key="3">
    <source>
        <dbReference type="ARBA" id="ARBA00022692"/>
    </source>
</evidence>
<keyword evidence="6" id="KW-0560">Oxidoreductase</keyword>
<keyword evidence="9 14" id="KW-0472">Membrane</keyword>
<dbReference type="InterPro" id="IPR051689">
    <property type="entry name" value="Sterol_desaturase/TMEM195"/>
</dbReference>
<protein>
    <recommendedName>
        <fullName evidence="12">Alkylglycerol monooxygenase</fullName>
        <ecNumber evidence="11">1.14.16.5</ecNumber>
    </recommendedName>
</protein>
<evidence type="ECO:0000313" key="18">
    <source>
        <dbReference type="EMBL" id="JAS34764.1"/>
    </source>
</evidence>
<dbReference type="GO" id="GO:0005789">
    <property type="term" value="C:endoplasmic reticulum membrane"/>
    <property type="evidence" value="ECO:0007669"/>
    <property type="project" value="UniProtKB-SubCell"/>
</dbReference>
<evidence type="ECO:0000256" key="9">
    <source>
        <dbReference type="ARBA" id="ARBA00023136"/>
    </source>
</evidence>
<keyword evidence="3 14" id="KW-0812">Transmembrane</keyword>
<comment type="subcellular location">
    <subcellularLocation>
        <location evidence="2">Endoplasmic reticulum membrane</location>
        <topology evidence="2">Multi-pass membrane protein</topology>
    </subcellularLocation>
</comment>
<comment type="catalytic activity">
    <reaction evidence="13">
        <text>1-O-(1,2-saturated-alkyl)-sn-glycerol + (6R)-L-erythro-5,6,7,8-tetrahydrobiopterin + O2 = a 1-(1-hydroxyalkyl)-sn-glycerol + (6R)-L-erythro-6,7-dihydrobiopterin + H2O</text>
        <dbReference type="Rhea" id="RHEA:36255"/>
        <dbReference type="ChEBI" id="CHEBI:15377"/>
        <dbReference type="ChEBI" id="CHEBI:15379"/>
        <dbReference type="ChEBI" id="CHEBI:43120"/>
        <dbReference type="ChEBI" id="CHEBI:59560"/>
        <dbReference type="ChEBI" id="CHEBI:73418"/>
        <dbReference type="ChEBI" id="CHEBI:83957"/>
        <dbReference type="EC" id="1.14.16.5"/>
    </reaction>
</comment>
<evidence type="ECO:0000256" key="10">
    <source>
        <dbReference type="ARBA" id="ARBA00038190"/>
    </source>
</evidence>
<dbReference type="GO" id="GO:0050479">
    <property type="term" value="F:glyceryl-ether monooxygenase activity"/>
    <property type="evidence" value="ECO:0007669"/>
    <property type="project" value="UniProtKB-EC"/>
</dbReference>
<dbReference type="GO" id="GO:0005506">
    <property type="term" value="F:iron ion binding"/>
    <property type="evidence" value="ECO:0007669"/>
    <property type="project" value="InterPro"/>
</dbReference>
<feature type="transmembrane region" description="Helical" evidence="14">
    <location>
        <begin position="399"/>
        <end position="417"/>
    </location>
</feature>
<feature type="transmembrane region" description="Helical" evidence="14">
    <location>
        <begin position="334"/>
        <end position="355"/>
    </location>
</feature>
<proteinExistence type="inferred from homology"/>
<reference evidence="18" key="1">
    <citation type="submission" date="2015-12" db="EMBL/GenBank/DDBJ databases">
        <title>De novo transcriptome assembly of four potential Pierce s Disease insect vectors from Arizona vineyards.</title>
        <authorList>
            <person name="Tassone E.E."/>
        </authorList>
    </citation>
    <scope>NUCLEOTIDE SEQUENCE</scope>
</reference>
<evidence type="ECO:0000256" key="7">
    <source>
        <dbReference type="ARBA" id="ARBA00023004"/>
    </source>
</evidence>
<dbReference type="Pfam" id="PF24858">
    <property type="entry name" value="AGMP_C"/>
    <property type="match status" value="1"/>
</dbReference>
<feature type="transmembrane region" description="Helical" evidence="14">
    <location>
        <begin position="367"/>
        <end position="387"/>
    </location>
</feature>
<dbReference type="EMBL" id="GEDC01002534">
    <property type="protein sequence ID" value="JAS34764.1"/>
    <property type="molecule type" value="Transcribed_RNA"/>
</dbReference>
<evidence type="ECO:0000256" key="6">
    <source>
        <dbReference type="ARBA" id="ARBA00023002"/>
    </source>
</evidence>
<evidence type="ECO:0000256" key="2">
    <source>
        <dbReference type="ARBA" id="ARBA00004477"/>
    </source>
</evidence>
<feature type="domain" description="Alkylglycerol monooxygenase C-terminal" evidence="16">
    <location>
        <begin position="340"/>
        <end position="414"/>
    </location>
</feature>
<dbReference type="GO" id="GO:0006643">
    <property type="term" value="P:membrane lipid metabolic process"/>
    <property type="evidence" value="ECO:0007669"/>
    <property type="project" value="TreeGrafter"/>
</dbReference>
<feature type="transmembrane region" description="Helical" evidence="14">
    <location>
        <begin position="48"/>
        <end position="65"/>
    </location>
</feature>
<evidence type="ECO:0000313" key="17">
    <source>
        <dbReference type="EMBL" id="JAS21870.1"/>
    </source>
</evidence>
<organism evidence="18">
    <name type="scientific">Clastoptera arizonana</name>
    <name type="common">Arizona spittle bug</name>
    <dbReference type="NCBI Taxonomy" id="38151"/>
    <lineage>
        <taxon>Eukaryota</taxon>
        <taxon>Metazoa</taxon>
        <taxon>Ecdysozoa</taxon>
        <taxon>Arthropoda</taxon>
        <taxon>Hexapoda</taxon>
        <taxon>Insecta</taxon>
        <taxon>Pterygota</taxon>
        <taxon>Neoptera</taxon>
        <taxon>Paraneoptera</taxon>
        <taxon>Hemiptera</taxon>
        <taxon>Auchenorrhyncha</taxon>
        <taxon>Cercopoidea</taxon>
        <taxon>Clastopteridae</taxon>
        <taxon>Clastoptera</taxon>
    </lineage>
</organism>
<comment type="cofactor">
    <cofactor evidence="1">
        <name>Fe cation</name>
        <dbReference type="ChEBI" id="CHEBI:24875"/>
    </cofactor>
</comment>
<feature type="domain" description="Fatty acid hydroxylase" evidence="15">
    <location>
        <begin position="122"/>
        <end position="253"/>
    </location>
</feature>
<dbReference type="Pfam" id="PF04116">
    <property type="entry name" value="FA_hydroxylase"/>
    <property type="match status" value="1"/>
</dbReference>
<feature type="transmembrane region" description="Helical" evidence="14">
    <location>
        <begin position="423"/>
        <end position="445"/>
    </location>
</feature>
<evidence type="ECO:0000256" key="12">
    <source>
        <dbReference type="ARBA" id="ARBA00040992"/>
    </source>
</evidence>
<keyword evidence="4" id="KW-0256">Endoplasmic reticulum</keyword>
<keyword evidence="5 14" id="KW-1133">Transmembrane helix</keyword>
<keyword evidence="7" id="KW-0408">Iron</keyword>
<dbReference type="AlphaFoldDB" id="A0A1B6EA86"/>
<accession>A0A1B6EA86</accession>
<evidence type="ECO:0000256" key="14">
    <source>
        <dbReference type="SAM" id="Phobius"/>
    </source>
</evidence>
<evidence type="ECO:0000256" key="4">
    <source>
        <dbReference type="ARBA" id="ARBA00022824"/>
    </source>
</evidence>
<dbReference type="EC" id="1.14.16.5" evidence="11"/>
<dbReference type="GO" id="GO:0008610">
    <property type="term" value="P:lipid biosynthetic process"/>
    <property type="evidence" value="ECO:0007669"/>
    <property type="project" value="InterPro"/>
</dbReference>
<sequence length="452" mass="52648">MNSSDFSMVAMRKAIPWSRGLASMFYLVSPKDSSYEFVEDVPHFYVQAWPYFLLFMVLENVILWLEKKPLLRVNDGITSLSHGLIQECGRLLFRGGESALYLYIYKNFRLVDIPWESTITWYIAVFGVDFCYYWVHRASHEIHILWAQHQVHHSSEDFNLAVGLRQSALQGWCGFAFYLPLALILPPAHFITHQQFSLLYQFWIHTETVKSLGPLEWLLNTPKHHRVHHGSTLYCLDKNYGGFLIIWDRLFGTFAEEKEKHEIIYGLVLNQPSFNPVYLQVFYNQNVINKWNSMEGWKNKISAVIKGPSWLPGRPWTGAEEDKIDVKSRQKYDVVLPLWCNVYLLCHFALVTVGFQELYLRHVGMNPFAILLFVTYIITSLTIIGLMLENRSQATILEVFRCIALILLIQRCSYTILDPIVPLQWLQVFYALSATFWALQSLGILQIKTKMA</sequence>
<dbReference type="PANTHER" id="PTHR21624:SF1">
    <property type="entry name" value="ALKYLGLYCEROL MONOOXYGENASE"/>
    <property type="match status" value="1"/>
</dbReference>
<comment type="similarity">
    <text evidence="10">Belongs to the sterol desaturase family. TMEM195 subfamily.</text>
</comment>
<evidence type="ECO:0000256" key="11">
    <source>
        <dbReference type="ARBA" id="ARBA00039026"/>
    </source>
</evidence>
<evidence type="ECO:0000256" key="5">
    <source>
        <dbReference type="ARBA" id="ARBA00022989"/>
    </source>
</evidence>
<evidence type="ECO:0000256" key="1">
    <source>
        <dbReference type="ARBA" id="ARBA00001962"/>
    </source>
</evidence>
<evidence type="ECO:0000259" key="15">
    <source>
        <dbReference type="Pfam" id="PF04116"/>
    </source>
</evidence>
<keyword evidence="8" id="KW-0443">Lipid metabolism</keyword>
<name>A0A1B6EA86_9HEMI</name>
<dbReference type="PANTHER" id="PTHR21624">
    <property type="entry name" value="STEROL DESATURASE-RELATED PROTEIN"/>
    <property type="match status" value="1"/>
</dbReference>
<gene>
    <name evidence="18" type="ORF">g.12850</name>
    <name evidence="17" type="ORF">g.12851</name>
</gene>
<evidence type="ECO:0000259" key="16">
    <source>
        <dbReference type="Pfam" id="PF24858"/>
    </source>
</evidence>
<evidence type="ECO:0000256" key="8">
    <source>
        <dbReference type="ARBA" id="ARBA00023098"/>
    </source>
</evidence>
<dbReference type="InterPro" id="IPR056853">
    <property type="entry name" value="AGMP_C"/>
</dbReference>
<dbReference type="EMBL" id="GEDC01015428">
    <property type="protein sequence ID" value="JAS21870.1"/>
    <property type="molecule type" value="Transcribed_RNA"/>
</dbReference>
<dbReference type="InterPro" id="IPR006694">
    <property type="entry name" value="Fatty_acid_hydroxylase"/>
</dbReference>
<evidence type="ECO:0000256" key="13">
    <source>
        <dbReference type="ARBA" id="ARBA00047556"/>
    </source>
</evidence>